<proteinExistence type="predicted"/>
<dbReference type="InterPro" id="IPR001173">
    <property type="entry name" value="Glyco_trans_2-like"/>
</dbReference>
<dbReference type="KEGG" id="sgy:Sgly_1557"/>
<dbReference type="Proteomes" id="UP000007488">
    <property type="component" value="Chromosome"/>
</dbReference>
<evidence type="ECO:0000313" key="3">
    <source>
        <dbReference type="Proteomes" id="UP000007488"/>
    </source>
</evidence>
<reference evidence="2 3" key="1">
    <citation type="journal article" date="2011" name="Stand. Genomic Sci.">
        <title>Complete genome sequence of Syntrophobotulus glycolicus type strain (FlGlyR).</title>
        <authorList>
            <person name="Han C."/>
            <person name="Mwirichia R."/>
            <person name="Chertkov O."/>
            <person name="Held B."/>
            <person name="Lapidus A."/>
            <person name="Nolan M."/>
            <person name="Lucas S."/>
            <person name="Hammon N."/>
            <person name="Deshpande S."/>
            <person name="Cheng J.F."/>
            <person name="Tapia R."/>
            <person name="Goodwin L."/>
            <person name="Pitluck S."/>
            <person name="Huntemann M."/>
            <person name="Liolios K."/>
            <person name="Ivanova N."/>
            <person name="Pagani I."/>
            <person name="Mavromatis K."/>
            <person name="Ovchinikova G."/>
            <person name="Pati A."/>
            <person name="Chen A."/>
            <person name="Palaniappan K."/>
            <person name="Land M."/>
            <person name="Hauser L."/>
            <person name="Brambilla E.M."/>
            <person name="Rohde M."/>
            <person name="Spring S."/>
            <person name="Sikorski J."/>
            <person name="Goker M."/>
            <person name="Woyke T."/>
            <person name="Bristow J."/>
            <person name="Eisen J.A."/>
            <person name="Markowitz V."/>
            <person name="Hugenholtz P."/>
            <person name="Kyrpides N.C."/>
            <person name="Klenk H.P."/>
            <person name="Detter J.C."/>
        </authorList>
    </citation>
    <scope>NUCLEOTIDE SEQUENCE [LARGE SCALE GENOMIC DNA]</scope>
    <source>
        <strain evidence="3">DSM 8271 / FlGlyR</strain>
    </source>
</reference>
<evidence type="ECO:0000313" key="2">
    <source>
        <dbReference type="EMBL" id="ADY55857.1"/>
    </source>
</evidence>
<dbReference type="InterPro" id="IPR029044">
    <property type="entry name" value="Nucleotide-diphossugar_trans"/>
</dbReference>
<name>F0SXM4_SYNGF</name>
<reference evidence="3" key="2">
    <citation type="submission" date="2011-02" db="EMBL/GenBank/DDBJ databases">
        <title>The complete genome of Syntrophobotulus glycolicus DSM 8271.</title>
        <authorList>
            <person name="Lucas S."/>
            <person name="Copeland A."/>
            <person name="Lapidus A."/>
            <person name="Bruce D."/>
            <person name="Goodwin L."/>
            <person name="Pitluck S."/>
            <person name="Kyrpides N."/>
            <person name="Mavromatis K."/>
            <person name="Pagani I."/>
            <person name="Ivanova N."/>
            <person name="Mikhailova N."/>
            <person name="Chertkov O."/>
            <person name="Held B."/>
            <person name="Detter J.C."/>
            <person name="Tapia R."/>
            <person name="Han C."/>
            <person name="Land M."/>
            <person name="Hauser L."/>
            <person name="Markowitz V."/>
            <person name="Cheng J.-F."/>
            <person name="Hugenholtz P."/>
            <person name="Woyke T."/>
            <person name="Wu D."/>
            <person name="Spring S."/>
            <person name="Schroeder M."/>
            <person name="Brambilla E."/>
            <person name="Klenk H.-P."/>
            <person name="Eisen J.A."/>
        </authorList>
    </citation>
    <scope>NUCLEOTIDE SEQUENCE [LARGE SCALE GENOMIC DNA]</scope>
    <source>
        <strain evidence="3">DSM 8271 / FlGlyR</strain>
    </source>
</reference>
<dbReference type="GO" id="GO:0016740">
    <property type="term" value="F:transferase activity"/>
    <property type="evidence" value="ECO:0007669"/>
    <property type="project" value="UniProtKB-KW"/>
</dbReference>
<dbReference type="EMBL" id="CP002547">
    <property type="protein sequence ID" value="ADY55857.1"/>
    <property type="molecule type" value="Genomic_DNA"/>
</dbReference>
<dbReference type="RefSeq" id="WP_013624727.1">
    <property type="nucleotide sequence ID" value="NC_015172.1"/>
</dbReference>
<sequence length="299" mass="34974">MPVPMVSYITWNRMGLNIRNLNALLRTADDFELCIIDNNSKDDTWDYVMSLTDPRIKLREKLAENAGPIYAVNYVLAKRHPEQYFIALDSDIYIKTPDWITRFLKVFDTFPEAGLLGLPRANPYPYYLPEIIRKEKDGVCFSQLKNGKVGVMLDFVPGHCQCLRPELIKEIGYWCEECAFGDAELSIRVNQYSSFKAGFAHNIEIDQTQYLPCMQCEGQHLCKLDQVNDTCFQLRNEKYKNESFAALFWWKYLEYFNELAQGKRTSYCASVHDPESMIDHLYHKAWAQENFDFYLNHAN</sequence>
<organism evidence="2 3">
    <name type="scientific">Syntrophobotulus glycolicus (strain DSM 8271 / FlGlyR)</name>
    <dbReference type="NCBI Taxonomy" id="645991"/>
    <lineage>
        <taxon>Bacteria</taxon>
        <taxon>Bacillati</taxon>
        <taxon>Bacillota</taxon>
        <taxon>Clostridia</taxon>
        <taxon>Eubacteriales</taxon>
        <taxon>Desulfitobacteriaceae</taxon>
        <taxon>Syntrophobotulus</taxon>
    </lineage>
</organism>
<dbReference type="OrthoDB" id="1805151at2"/>
<keyword evidence="3" id="KW-1185">Reference proteome</keyword>
<dbReference type="STRING" id="645991.Sgly_1557"/>
<gene>
    <name evidence="2" type="ordered locus">Sgly_1557</name>
</gene>
<dbReference type="Gene3D" id="3.90.550.10">
    <property type="entry name" value="Spore Coat Polysaccharide Biosynthesis Protein SpsA, Chain A"/>
    <property type="match status" value="1"/>
</dbReference>
<dbReference type="AlphaFoldDB" id="F0SXM4"/>
<dbReference type="Pfam" id="PF00535">
    <property type="entry name" value="Glycos_transf_2"/>
    <property type="match status" value="1"/>
</dbReference>
<evidence type="ECO:0000259" key="1">
    <source>
        <dbReference type="Pfam" id="PF00535"/>
    </source>
</evidence>
<accession>F0SXM4</accession>
<dbReference type="HOGENOM" id="CLU_045801_0_0_9"/>
<dbReference type="SUPFAM" id="SSF53448">
    <property type="entry name" value="Nucleotide-diphospho-sugar transferases"/>
    <property type="match status" value="1"/>
</dbReference>
<protein>
    <submittedName>
        <fullName evidence="2">Glycosyl transferase family 2</fullName>
    </submittedName>
</protein>
<dbReference type="eggNOG" id="COG1216">
    <property type="taxonomic scope" value="Bacteria"/>
</dbReference>
<feature type="domain" description="Glycosyltransferase 2-like" evidence="1">
    <location>
        <begin position="19"/>
        <end position="170"/>
    </location>
</feature>
<keyword evidence="2" id="KW-0808">Transferase</keyword>
<dbReference type="CDD" id="cd00761">
    <property type="entry name" value="Glyco_tranf_GTA_type"/>
    <property type="match status" value="1"/>
</dbReference>